<evidence type="ECO:0000313" key="2">
    <source>
        <dbReference type="Proteomes" id="UP000198788"/>
    </source>
</evidence>
<gene>
    <name evidence="1" type="ORF">SAMN05192570_3175</name>
</gene>
<dbReference type="STRING" id="871741.SAMN05192570_3175"/>
<name>A0A1I6TE68_9CAUL</name>
<organism evidence="1 2">
    <name type="scientific">Brevundimonas viscosa</name>
    <dbReference type="NCBI Taxonomy" id="871741"/>
    <lineage>
        <taxon>Bacteria</taxon>
        <taxon>Pseudomonadati</taxon>
        <taxon>Pseudomonadota</taxon>
        <taxon>Alphaproteobacteria</taxon>
        <taxon>Caulobacterales</taxon>
        <taxon>Caulobacteraceae</taxon>
        <taxon>Brevundimonas</taxon>
    </lineage>
</organism>
<keyword evidence="2" id="KW-1185">Reference proteome</keyword>
<protein>
    <recommendedName>
        <fullName evidence="3">SIR2-like domain-containing protein</fullName>
    </recommendedName>
</protein>
<evidence type="ECO:0000313" key="1">
    <source>
        <dbReference type="EMBL" id="SFS87504.1"/>
    </source>
</evidence>
<evidence type="ECO:0008006" key="3">
    <source>
        <dbReference type="Google" id="ProtNLM"/>
    </source>
</evidence>
<reference evidence="2" key="1">
    <citation type="submission" date="2016-10" db="EMBL/GenBank/DDBJ databases">
        <authorList>
            <person name="Varghese N."/>
            <person name="Submissions S."/>
        </authorList>
    </citation>
    <scope>NUCLEOTIDE SEQUENCE [LARGE SCALE GENOMIC DNA]</scope>
    <source>
        <strain evidence="2">CGMCC 1.10683</strain>
    </source>
</reference>
<dbReference type="EMBL" id="FOZV01000009">
    <property type="protein sequence ID" value="SFS87504.1"/>
    <property type="molecule type" value="Genomic_DNA"/>
</dbReference>
<accession>A0A1I6TE68</accession>
<dbReference type="AlphaFoldDB" id="A0A1I6TE68"/>
<dbReference type="RefSeq" id="WP_143105840.1">
    <property type="nucleotide sequence ID" value="NZ_FOZV01000009.1"/>
</dbReference>
<proteinExistence type="predicted"/>
<dbReference type="Proteomes" id="UP000198788">
    <property type="component" value="Unassembled WGS sequence"/>
</dbReference>
<sequence length="322" mass="35385">MKQTTIIVGAGASADFGLPLGRGLAELIYAQLDESFGPHHRDDGALRGALARRVGRGLAQEDVGAALALRDGLIGASTIDDILGQRGHQRPIVEIGKMAIANAILSAEAESPLAFDNHDREAARAGLWRCRDTWLARLVRTTIGVPSADRFVDALTSVSFVTFNYDRCIEKYFYAYLRYVVGLPPSDAAKALSRIHIHHVFGSLGDGVHESDCKVPFGSAVRLEACGQAIRTFTEPMTHDELRRLYDISRHAEQIVSIGFGFAETNVDKVFGNATVSCPVYCTTKGMRQQAVQRIAHRFDDFRPFDGTGAELFDEFPEIFER</sequence>
<dbReference type="OrthoDB" id="7060209at2"/>